<accession>A0A1B7TKE6</accession>
<gene>
    <name evidence="2" type="ORF">HANVADRAFT_46844</name>
</gene>
<dbReference type="OrthoDB" id="297496at2759"/>
<keyword evidence="1" id="KW-0472">Membrane</keyword>
<feature type="transmembrane region" description="Helical" evidence="1">
    <location>
        <begin position="199"/>
        <end position="223"/>
    </location>
</feature>
<dbReference type="EMBL" id="LXPE01000001">
    <property type="protein sequence ID" value="OBA29217.1"/>
    <property type="molecule type" value="Genomic_DNA"/>
</dbReference>
<proteinExistence type="predicted"/>
<sequence length="239" mass="27571">MAHEDTHISILEQNGAHGGRNNLFIYNKQPHIYKERHKHKHKEHNFNNNENTYYWQMDQLTVPTINNNKITNLYLKPGKSRHFILYFMISCYIPIITAVIGPIAHIFSIACLVNKWRMNKNSGKEINDTAIVVVLNCVSLFIGGVSNITLLLHFAKKLSYIKAQFINIIGWGLSCSLLLIDIIVFICVEFDSENYSKGIGFWFAVYTCILYFLATLLLLIHLIGYKLKKYKATIFLPKS</sequence>
<evidence type="ECO:0000256" key="1">
    <source>
        <dbReference type="SAM" id="Phobius"/>
    </source>
</evidence>
<reference evidence="3" key="1">
    <citation type="journal article" date="2016" name="Proc. Natl. Acad. Sci. U.S.A.">
        <title>Comparative genomics of biotechnologically important yeasts.</title>
        <authorList>
            <person name="Riley R."/>
            <person name="Haridas S."/>
            <person name="Wolfe K.H."/>
            <person name="Lopes M.R."/>
            <person name="Hittinger C.T."/>
            <person name="Goeker M."/>
            <person name="Salamov A.A."/>
            <person name="Wisecaver J.H."/>
            <person name="Long T.M."/>
            <person name="Calvey C.H."/>
            <person name="Aerts A.L."/>
            <person name="Barry K.W."/>
            <person name="Choi C."/>
            <person name="Clum A."/>
            <person name="Coughlan A.Y."/>
            <person name="Deshpande S."/>
            <person name="Douglass A.P."/>
            <person name="Hanson S.J."/>
            <person name="Klenk H.-P."/>
            <person name="LaButti K.M."/>
            <person name="Lapidus A."/>
            <person name="Lindquist E.A."/>
            <person name="Lipzen A.M."/>
            <person name="Meier-Kolthoff J.P."/>
            <person name="Ohm R.A."/>
            <person name="Otillar R.P."/>
            <person name="Pangilinan J.L."/>
            <person name="Peng Y."/>
            <person name="Rokas A."/>
            <person name="Rosa C.A."/>
            <person name="Scheuner C."/>
            <person name="Sibirny A.A."/>
            <person name="Slot J.C."/>
            <person name="Stielow J.B."/>
            <person name="Sun H."/>
            <person name="Kurtzman C.P."/>
            <person name="Blackwell M."/>
            <person name="Grigoriev I.V."/>
            <person name="Jeffries T.W."/>
        </authorList>
    </citation>
    <scope>NUCLEOTIDE SEQUENCE [LARGE SCALE GENOMIC DNA]</scope>
    <source>
        <strain evidence="3">NRRL Y-1626</strain>
    </source>
</reference>
<comment type="caution">
    <text evidence="2">The sequence shown here is derived from an EMBL/GenBank/DDBJ whole genome shotgun (WGS) entry which is preliminary data.</text>
</comment>
<feature type="transmembrane region" description="Helical" evidence="1">
    <location>
        <begin position="83"/>
        <end position="110"/>
    </location>
</feature>
<name>A0A1B7TKE6_9ASCO</name>
<evidence type="ECO:0000313" key="3">
    <source>
        <dbReference type="Proteomes" id="UP000092321"/>
    </source>
</evidence>
<evidence type="ECO:0000313" key="2">
    <source>
        <dbReference type="EMBL" id="OBA29217.1"/>
    </source>
</evidence>
<keyword evidence="3" id="KW-1185">Reference proteome</keyword>
<keyword evidence="1" id="KW-1133">Transmembrane helix</keyword>
<keyword evidence="1" id="KW-0812">Transmembrane</keyword>
<dbReference type="AlphaFoldDB" id="A0A1B7TKE6"/>
<organism evidence="2 3">
    <name type="scientific">Hanseniaspora valbyensis NRRL Y-1626</name>
    <dbReference type="NCBI Taxonomy" id="766949"/>
    <lineage>
        <taxon>Eukaryota</taxon>
        <taxon>Fungi</taxon>
        <taxon>Dikarya</taxon>
        <taxon>Ascomycota</taxon>
        <taxon>Saccharomycotina</taxon>
        <taxon>Saccharomycetes</taxon>
        <taxon>Saccharomycodales</taxon>
        <taxon>Saccharomycodaceae</taxon>
        <taxon>Hanseniaspora</taxon>
    </lineage>
</organism>
<feature type="transmembrane region" description="Helical" evidence="1">
    <location>
        <begin position="165"/>
        <end position="187"/>
    </location>
</feature>
<dbReference type="Proteomes" id="UP000092321">
    <property type="component" value="Unassembled WGS sequence"/>
</dbReference>
<feature type="transmembrane region" description="Helical" evidence="1">
    <location>
        <begin position="130"/>
        <end position="153"/>
    </location>
</feature>
<protein>
    <submittedName>
        <fullName evidence="2">Uncharacterized protein</fullName>
    </submittedName>
</protein>